<proteinExistence type="predicted"/>
<protein>
    <submittedName>
        <fullName evidence="1">Uncharacterized protein</fullName>
    </submittedName>
</protein>
<organism evidence="1 2">
    <name type="scientific">Lupinus luteus</name>
    <name type="common">European yellow lupine</name>
    <dbReference type="NCBI Taxonomy" id="3873"/>
    <lineage>
        <taxon>Eukaryota</taxon>
        <taxon>Viridiplantae</taxon>
        <taxon>Streptophyta</taxon>
        <taxon>Embryophyta</taxon>
        <taxon>Tracheophyta</taxon>
        <taxon>Spermatophyta</taxon>
        <taxon>Magnoliopsida</taxon>
        <taxon>eudicotyledons</taxon>
        <taxon>Gunneridae</taxon>
        <taxon>Pentapetalae</taxon>
        <taxon>rosids</taxon>
        <taxon>fabids</taxon>
        <taxon>Fabales</taxon>
        <taxon>Fabaceae</taxon>
        <taxon>Papilionoideae</taxon>
        <taxon>50 kb inversion clade</taxon>
        <taxon>genistoids sensu lato</taxon>
        <taxon>core genistoids</taxon>
        <taxon>Genisteae</taxon>
        <taxon>Lupinus</taxon>
    </lineage>
</organism>
<evidence type="ECO:0000313" key="2">
    <source>
        <dbReference type="Proteomes" id="UP001497480"/>
    </source>
</evidence>
<accession>A0AAV1XXC3</accession>
<gene>
    <name evidence="1" type="ORF">LLUT_LOCUS27480</name>
</gene>
<reference evidence="1 2" key="1">
    <citation type="submission" date="2024-03" db="EMBL/GenBank/DDBJ databases">
        <authorList>
            <person name="Martinez-Hernandez J."/>
        </authorList>
    </citation>
    <scope>NUCLEOTIDE SEQUENCE [LARGE SCALE GENOMIC DNA]</scope>
</reference>
<dbReference type="EMBL" id="CAXHTB010000019">
    <property type="protein sequence ID" value="CAL0326420.1"/>
    <property type="molecule type" value="Genomic_DNA"/>
</dbReference>
<evidence type="ECO:0000313" key="1">
    <source>
        <dbReference type="EMBL" id="CAL0326420.1"/>
    </source>
</evidence>
<name>A0AAV1XXC3_LUPLU</name>
<dbReference type="Proteomes" id="UP001497480">
    <property type="component" value="Unassembled WGS sequence"/>
</dbReference>
<dbReference type="AlphaFoldDB" id="A0AAV1XXC3"/>
<sequence>MGNSEGGHVRCASVELDMGPREDGGGVRCRQLMEGVFGSFLLLFVKNRLLVESWGKRSHKIILMDVLTKDSPSCVATCEYSYVKLR</sequence>
<keyword evidence="2" id="KW-1185">Reference proteome</keyword>
<comment type="caution">
    <text evidence="1">The sequence shown here is derived from an EMBL/GenBank/DDBJ whole genome shotgun (WGS) entry which is preliminary data.</text>
</comment>